<dbReference type="PANTHER" id="PTHR46247">
    <property type="entry name" value="CRS2-ASSOCIATED FACTOR 1, CHLOROPLASTIC"/>
    <property type="match status" value="1"/>
</dbReference>
<dbReference type="RefSeq" id="XP_015898485.2">
    <property type="nucleotide sequence ID" value="XM_016042999.3"/>
</dbReference>
<evidence type="ECO:0000256" key="3">
    <source>
        <dbReference type="ARBA" id="ARBA00022884"/>
    </source>
</evidence>
<dbReference type="AlphaFoldDB" id="A0A6P4B875"/>
<keyword evidence="6" id="KW-0687">Ribonucleoprotein</keyword>
<proteinExistence type="predicted"/>
<evidence type="ECO:0000256" key="8">
    <source>
        <dbReference type="SAM" id="MobiDB-lite"/>
    </source>
</evidence>
<feature type="compositionally biased region" description="Polar residues" evidence="8">
    <location>
        <begin position="95"/>
        <end position="109"/>
    </location>
</feature>
<evidence type="ECO:0000256" key="4">
    <source>
        <dbReference type="ARBA" id="ARBA00022946"/>
    </source>
</evidence>
<feature type="compositionally biased region" description="Low complexity" evidence="8">
    <location>
        <begin position="121"/>
        <end position="136"/>
    </location>
</feature>
<feature type="compositionally biased region" description="Polar residues" evidence="8">
    <location>
        <begin position="617"/>
        <end position="626"/>
    </location>
</feature>
<feature type="compositionally biased region" description="Polar residues" evidence="8">
    <location>
        <begin position="504"/>
        <end position="519"/>
    </location>
</feature>
<feature type="compositionally biased region" description="Basic and acidic residues" evidence="8">
    <location>
        <begin position="49"/>
        <end position="72"/>
    </location>
</feature>
<dbReference type="FunCoup" id="A0A6P4B875">
    <property type="interactions" value="1389"/>
</dbReference>
<organism evidence="10 11">
    <name type="scientific">Ziziphus jujuba</name>
    <name type="common">Chinese jujube</name>
    <name type="synonym">Ziziphus sativa</name>
    <dbReference type="NCBI Taxonomy" id="326968"/>
    <lineage>
        <taxon>Eukaryota</taxon>
        <taxon>Viridiplantae</taxon>
        <taxon>Streptophyta</taxon>
        <taxon>Embryophyta</taxon>
        <taxon>Tracheophyta</taxon>
        <taxon>Spermatophyta</taxon>
        <taxon>Magnoliopsida</taxon>
        <taxon>eudicotyledons</taxon>
        <taxon>Gunneridae</taxon>
        <taxon>Pentapetalae</taxon>
        <taxon>rosids</taxon>
        <taxon>fabids</taxon>
        <taxon>Rosales</taxon>
        <taxon>Rhamnaceae</taxon>
        <taxon>Paliureae</taxon>
        <taxon>Ziziphus</taxon>
    </lineage>
</organism>
<dbReference type="GO" id="GO:0006397">
    <property type="term" value="P:mRNA processing"/>
    <property type="evidence" value="ECO:0007669"/>
    <property type="project" value="UniProtKB-KW"/>
</dbReference>
<feature type="region of interest" description="Disordered" evidence="8">
    <location>
        <begin position="751"/>
        <end position="793"/>
    </location>
</feature>
<dbReference type="GeneID" id="107431958"/>
<dbReference type="SMART" id="SM01103">
    <property type="entry name" value="CRS1_YhbY"/>
    <property type="match status" value="2"/>
</dbReference>
<dbReference type="Pfam" id="PF01985">
    <property type="entry name" value="CRS1_YhbY"/>
    <property type="match status" value="2"/>
</dbReference>
<dbReference type="SUPFAM" id="SSF75471">
    <property type="entry name" value="YhbY-like"/>
    <property type="match status" value="2"/>
</dbReference>
<keyword evidence="3 7" id="KW-0694">RNA-binding</keyword>
<dbReference type="Proteomes" id="UP001652623">
    <property type="component" value="Chromosome 11"/>
</dbReference>
<feature type="domain" description="CRM" evidence="9">
    <location>
        <begin position="272"/>
        <end position="368"/>
    </location>
</feature>
<evidence type="ECO:0000256" key="2">
    <source>
        <dbReference type="ARBA" id="ARBA00022737"/>
    </source>
</evidence>
<sequence>MALKWPIPFPIFAPLLNKTPAPTPTPNPSHHRPPGEVRFSRWNNANAEKFNERRRAQQEIEDDIRRERRFDSAARISTIDDDGSAATDTSATPSNGQTFKSIGTPSLPSRPSIPGKKSKYSKNPYPNHNHNSNDSHPAFRRFPKTSMKISNLPRENNPPINRQANVSVGEDGLSYVIDGSPFEFKYSYTETPKAKPIKLREPPYAPFGPTTMPRPWTGRAPLPPSKKKMREFDSFRLPPPHKKGVKPVQAPGPFLPGSGPKYVMSREEILGAPLTEEEIKDLINGCIKSKRQLNMGRDGLTHNMLDNIHAHWKRRRVCKIKCKGVCTVDMDNVRQQLEERTGGKIIYSKGGVIYLFRGRNYNYKTRPRFPLMLWKPVTPLYPRLVQRVPEGLTLEEATEMRKKGRSLIPICKLGKNGVYIDLVKNVREAFEECEIVRINCQGMNRSDYRKIGAKLKDLIPCVLISFEREHILMWRGKDWKSSLPKLDKDCREVMASDSGVDNAASVSPSLEGQEESPSSDPVVLVNNESSEVPSTTTPHVGSEVLGVEESEGSSIIECVDPLAATDAVSTAGMTYGAKNVPNVQSPADDVLEAIRNAGYSAAGRSDDPGYAGDDPAITSNISGSNTTLDNADYVDGQPSVDMGSETTLLATESTETKLDSVGASHIDNENLQVVSESSQSTSHPARSPALCTEGVITLLKEAVEGGSAMILEDSYLDADIVYEKAVAFAKSAPPEPVFRHGPRKVLFRKSEIRKSEEQESEETESKQITTVPVKKGKEKKGSKIQRRKDFGGRLDNVVPQGSLGVDELAKLLA</sequence>
<keyword evidence="2" id="KW-0677">Repeat</keyword>
<dbReference type="GO" id="GO:0000373">
    <property type="term" value="P:Group II intron splicing"/>
    <property type="evidence" value="ECO:0007669"/>
    <property type="project" value="InterPro"/>
</dbReference>
<gene>
    <name evidence="11" type="primary">LOC107431958</name>
</gene>
<evidence type="ECO:0000313" key="11">
    <source>
        <dbReference type="RefSeq" id="XP_015898485.2"/>
    </source>
</evidence>
<dbReference type="InterPro" id="IPR001890">
    <property type="entry name" value="RNA-binding_CRM"/>
</dbReference>
<feature type="compositionally biased region" description="Low complexity" evidence="8">
    <location>
        <begin position="84"/>
        <end position="94"/>
    </location>
</feature>
<keyword evidence="4" id="KW-0809">Transit peptide</keyword>
<dbReference type="InterPro" id="IPR035920">
    <property type="entry name" value="YhbY-like_sf"/>
</dbReference>
<dbReference type="KEGG" id="zju:107431958"/>
<protein>
    <submittedName>
        <fullName evidence="11">CRS2-associated factor 1, chloroplastic</fullName>
    </submittedName>
</protein>
<evidence type="ECO:0000256" key="5">
    <source>
        <dbReference type="ARBA" id="ARBA00023187"/>
    </source>
</evidence>
<dbReference type="Gene3D" id="3.30.110.60">
    <property type="entry name" value="YhbY-like"/>
    <property type="match status" value="2"/>
</dbReference>
<feature type="domain" description="CRM" evidence="9">
    <location>
        <begin position="390"/>
        <end position="486"/>
    </location>
</feature>
<keyword evidence="5" id="KW-0508">mRNA splicing</keyword>
<feature type="region of interest" description="Disordered" evidence="8">
    <location>
        <begin position="497"/>
        <end position="522"/>
    </location>
</feature>
<feature type="region of interest" description="Disordered" evidence="8">
    <location>
        <begin position="15"/>
        <end position="140"/>
    </location>
</feature>
<dbReference type="InParanoid" id="A0A6P4B875"/>
<evidence type="ECO:0000256" key="1">
    <source>
        <dbReference type="ARBA" id="ARBA00022664"/>
    </source>
</evidence>
<evidence type="ECO:0000313" key="10">
    <source>
        <dbReference type="Proteomes" id="UP001652623"/>
    </source>
</evidence>
<dbReference type="GO" id="GO:1990904">
    <property type="term" value="C:ribonucleoprotein complex"/>
    <property type="evidence" value="ECO:0007669"/>
    <property type="project" value="UniProtKB-KW"/>
</dbReference>
<keyword evidence="1" id="KW-0507">mRNA processing</keyword>
<evidence type="ECO:0000259" key="9">
    <source>
        <dbReference type="PROSITE" id="PS51295"/>
    </source>
</evidence>
<keyword evidence="10" id="KW-1185">Reference proteome</keyword>
<dbReference type="GO" id="GO:0003723">
    <property type="term" value="F:RNA binding"/>
    <property type="evidence" value="ECO:0007669"/>
    <property type="project" value="UniProtKB-UniRule"/>
</dbReference>
<evidence type="ECO:0000256" key="6">
    <source>
        <dbReference type="ARBA" id="ARBA00023274"/>
    </source>
</evidence>
<reference evidence="11" key="1">
    <citation type="submission" date="2025-08" db="UniProtKB">
        <authorList>
            <consortium name="RefSeq"/>
        </authorList>
    </citation>
    <scope>IDENTIFICATION</scope>
    <source>
        <tissue evidence="11">Seedling</tissue>
    </source>
</reference>
<name>A0A6P4B875_ZIZJJ</name>
<accession>A0A6P4B875</accession>
<dbReference type="PANTHER" id="PTHR46247:SF1">
    <property type="entry name" value="CRS2-ASSOCIATED FACTOR 1, CHLOROPLASTIC"/>
    <property type="match status" value="1"/>
</dbReference>
<evidence type="ECO:0000256" key="7">
    <source>
        <dbReference type="PROSITE-ProRule" id="PRU00626"/>
    </source>
</evidence>
<feature type="region of interest" description="Disordered" evidence="8">
    <location>
        <begin position="601"/>
        <end position="626"/>
    </location>
</feature>
<dbReference type="InterPro" id="IPR044599">
    <property type="entry name" value="CAF1P_plant"/>
</dbReference>
<feature type="compositionally biased region" description="Basic residues" evidence="8">
    <location>
        <begin position="774"/>
        <end position="786"/>
    </location>
</feature>
<dbReference type="PROSITE" id="PS51295">
    <property type="entry name" value="CRM"/>
    <property type="match status" value="2"/>
</dbReference>